<dbReference type="GO" id="GO:0010468">
    <property type="term" value="P:regulation of gene expression"/>
    <property type="evidence" value="ECO:0007669"/>
    <property type="project" value="TreeGrafter"/>
</dbReference>
<evidence type="ECO:0000256" key="3">
    <source>
        <dbReference type="ARBA" id="ARBA00022737"/>
    </source>
</evidence>
<proteinExistence type="predicted"/>
<evidence type="ECO:0000256" key="8">
    <source>
        <dbReference type="SAM" id="MobiDB-lite"/>
    </source>
</evidence>
<dbReference type="AlphaFoldDB" id="A0AAE1PD15"/>
<dbReference type="Proteomes" id="UP001292094">
    <property type="component" value="Unassembled WGS sequence"/>
</dbReference>
<feature type="compositionally biased region" description="Polar residues" evidence="8">
    <location>
        <begin position="505"/>
        <end position="522"/>
    </location>
</feature>
<dbReference type="InterPro" id="IPR013087">
    <property type="entry name" value="Znf_C2H2_type"/>
</dbReference>
<feature type="region of interest" description="Disordered" evidence="8">
    <location>
        <begin position="501"/>
        <end position="522"/>
    </location>
</feature>
<sequence length="679" mass="76692">MRPKITVSETRSILESCIEAGEGKAGETPSHLKLLSPDETFKFQHSSHKATLKYRQSLNDSGKSRLCSNETLKLQQPQHGTLKLRQSSNEALKRKQFPSEVVKHKKSKNGKVKHKQSKKGILKHKQSPNVTLKHKETTKETMKIKQSPSEILKLRQSPNKTLKHKQSLKETMNFQESTNRMPKLPKASNEMQVTKSDTKTRQSMNEMMHLNQTLSEMQKSTVLQMSESASQTTKLQQATEETREILSSCVMEEGMTSAVEFLSVECDMILEPECDLETDDLLLQPTVMGHANGFGFHLEGGDNNSLQGDSDFILSPHDDQSSSVVNYTLPNNDSEENSPSLSSDPALPIVYRSPLIGELFQHRGVVVYKRSSQDSPFVKIYHPNLYALPNGVKNGKLGSRKRAGESNSESFRDGHQNGRQAKRDRKDPGRGRTTVYRCGKCRKQFGSKVHLLTHRLVHVVRTGDTYDCPVCESDFSTKAALKIHIQRRLCLRNVQNQFRERKQKQTQLRNVMQTSDNHGKSISKNFCVQENTMVEASSIDEYNPSPLSATPLSDDHSKVFDGQNSFEPYGHAKSSGIQQRIPSQTAQSSRGSSDDKTSMSSTPSTAKTNQVKCKSCKTKLVHCPNVSKDRRAKVYCDKCRSKHKRSHRERKSYECPECGSQYRKSSALKKHRRLEHDVT</sequence>
<dbReference type="PANTHER" id="PTHR16515:SF49">
    <property type="entry name" value="GASTRULA ZINC FINGER PROTEIN XLCGF49.1-LIKE-RELATED"/>
    <property type="match status" value="1"/>
</dbReference>
<evidence type="ECO:0000256" key="6">
    <source>
        <dbReference type="ARBA" id="ARBA00023242"/>
    </source>
</evidence>
<reference evidence="10" key="1">
    <citation type="submission" date="2023-11" db="EMBL/GenBank/DDBJ databases">
        <title>Genome assemblies of two species of porcelain crab, Petrolisthes cinctipes and Petrolisthes manimaculis (Anomura: Porcellanidae).</title>
        <authorList>
            <person name="Angst P."/>
        </authorList>
    </citation>
    <scope>NUCLEOTIDE SEQUENCE</scope>
    <source>
        <strain evidence="10">PB745_02</strain>
        <tissue evidence="10">Gill</tissue>
    </source>
</reference>
<name>A0AAE1PD15_9EUCA</name>
<dbReference type="Gene3D" id="3.30.160.60">
    <property type="entry name" value="Classic Zinc Finger"/>
    <property type="match status" value="2"/>
</dbReference>
<feature type="compositionally biased region" description="Polar residues" evidence="8">
    <location>
        <begin position="321"/>
        <end position="343"/>
    </location>
</feature>
<feature type="region of interest" description="Disordered" evidence="8">
    <location>
        <begin position="539"/>
        <end position="608"/>
    </location>
</feature>
<feature type="domain" description="C2H2-type" evidence="9">
    <location>
        <begin position="436"/>
        <end position="458"/>
    </location>
</feature>
<feature type="region of interest" description="Disordered" evidence="8">
    <location>
        <begin position="391"/>
        <end position="433"/>
    </location>
</feature>
<evidence type="ECO:0000259" key="9">
    <source>
        <dbReference type="PROSITE" id="PS50157"/>
    </source>
</evidence>
<dbReference type="GO" id="GO:0005634">
    <property type="term" value="C:nucleus"/>
    <property type="evidence" value="ECO:0007669"/>
    <property type="project" value="UniProtKB-SubCell"/>
</dbReference>
<feature type="region of interest" description="Disordered" evidence="8">
    <location>
        <begin position="314"/>
        <end position="345"/>
    </location>
</feature>
<feature type="domain" description="C2H2-type" evidence="9">
    <location>
        <begin position="653"/>
        <end position="679"/>
    </location>
</feature>
<dbReference type="Pfam" id="PF00096">
    <property type="entry name" value="zf-C2H2"/>
    <property type="match status" value="1"/>
</dbReference>
<keyword evidence="5" id="KW-0862">Zinc</keyword>
<dbReference type="PROSITE" id="PS50157">
    <property type="entry name" value="ZINC_FINGER_C2H2_2"/>
    <property type="match status" value="2"/>
</dbReference>
<protein>
    <recommendedName>
        <fullName evidence="9">C2H2-type domain-containing protein</fullName>
    </recommendedName>
</protein>
<evidence type="ECO:0000313" key="11">
    <source>
        <dbReference type="Proteomes" id="UP001292094"/>
    </source>
</evidence>
<organism evidence="10 11">
    <name type="scientific">Petrolisthes manimaculis</name>
    <dbReference type="NCBI Taxonomy" id="1843537"/>
    <lineage>
        <taxon>Eukaryota</taxon>
        <taxon>Metazoa</taxon>
        <taxon>Ecdysozoa</taxon>
        <taxon>Arthropoda</taxon>
        <taxon>Crustacea</taxon>
        <taxon>Multicrustacea</taxon>
        <taxon>Malacostraca</taxon>
        <taxon>Eumalacostraca</taxon>
        <taxon>Eucarida</taxon>
        <taxon>Decapoda</taxon>
        <taxon>Pleocyemata</taxon>
        <taxon>Anomura</taxon>
        <taxon>Galatheoidea</taxon>
        <taxon>Porcellanidae</taxon>
        <taxon>Petrolisthes</taxon>
    </lineage>
</organism>
<keyword evidence="2" id="KW-0479">Metal-binding</keyword>
<dbReference type="GO" id="GO:0008270">
    <property type="term" value="F:zinc ion binding"/>
    <property type="evidence" value="ECO:0007669"/>
    <property type="project" value="UniProtKB-KW"/>
</dbReference>
<keyword evidence="6" id="KW-0539">Nucleus</keyword>
<keyword evidence="3" id="KW-0677">Repeat</keyword>
<keyword evidence="11" id="KW-1185">Reference proteome</keyword>
<evidence type="ECO:0000256" key="2">
    <source>
        <dbReference type="ARBA" id="ARBA00022723"/>
    </source>
</evidence>
<keyword evidence="4 7" id="KW-0863">Zinc-finger</keyword>
<dbReference type="PROSITE" id="PS00028">
    <property type="entry name" value="ZINC_FINGER_C2H2_1"/>
    <property type="match status" value="2"/>
</dbReference>
<evidence type="ECO:0000313" key="10">
    <source>
        <dbReference type="EMBL" id="KAK4306345.1"/>
    </source>
</evidence>
<evidence type="ECO:0000256" key="7">
    <source>
        <dbReference type="PROSITE-ProRule" id="PRU00042"/>
    </source>
</evidence>
<dbReference type="SMART" id="SM00355">
    <property type="entry name" value="ZnF_C2H2"/>
    <property type="match status" value="3"/>
</dbReference>
<feature type="region of interest" description="Disordered" evidence="8">
    <location>
        <begin position="174"/>
        <end position="195"/>
    </location>
</feature>
<dbReference type="PANTHER" id="PTHR16515">
    <property type="entry name" value="PR DOMAIN ZINC FINGER PROTEIN"/>
    <property type="match status" value="1"/>
</dbReference>
<comment type="subcellular location">
    <subcellularLocation>
        <location evidence="1">Nucleus</location>
    </subcellularLocation>
</comment>
<accession>A0AAE1PD15</accession>
<dbReference type="InterPro" id="IPR036236">
    <property type="entry name" value="Znf_C2H2_sf"/>
</dbReference>
<dbReference type="SUPFAM" id="SSF57667">
    <property type="entry name" value="beta-beta-alpha zinc fingers"/>
    <property type="match status" value="2"/>
</dbReference>
<gene>
    <name evidence="10" type="ORF">Pmani_021822</name>
</gene>
<dbReference type="InterPro" id="IPR050331">
    <property type="entry name" value="Zinc_finger"/>
</dbReference>
<evidence type="ECO:0000256" key="1">
    <source>
        <dbReference type="ARBA" id="ARBA00004123"/>
    </source>
</evidence>
<feature type="compositionally biased region" description="Polar residues" evidence="8">
    <location>
        <begin position="575"/>
        <end position="591"/>
    </location>
</feature>
<evidence type="ECO:0000256" key="5">
    <source>
        <dbReference type="ARBA" id="ARBA00022833"/>
    </source>
</evidence>
<dbReference type="EMBL" id="JAWZYT010002147">
    <property type="protein sequence ID" value="KAK4306345.1"/>
    <property type="molecule type" value="Genomic_DNA"/>
</dbReference>
<evidence type="ECO:0000256" key="4">
    <source>
        <dbReference type="ARBA" id="ARBA00022771"/>
    </source>
</evidence>
<feature type="compositionally biased region" description="Polar residues" evidence="8">
    <location>
        <begin position="598"/>
        <end position="608"/>
    </location>
</feature>
<comment type="caution">
    <text evidence="10">The sequence shown here is derived from an EMBL/GenBank/DDBJ whole genome shotgun (WGS) entry which is preliminary data.</text>
</comment>